<feature type="non-terminal residue" evidence="1">
    <location>
        <position position="1"/>
    </location>
</feature>
<sequence>RPAVCVRAPHMRPLFIEWVREMWAMLPLLKG</sequence>
<organism evidence="1 2">
    <name type="scientific">Kipferlia bialata</name>
    <dbReference type="NCBI Taxonomy" id="797122"/>
    <lineage>
        <taxon>Eukaryota</taxon>
        <taxon>Metamonada</taxon>
        <taxon>Carpediemonas-like organisms</taxon>
        <taxon>Kipferlia</taxon>
    </lineage>
</organism>
<reference evidence="1 2" key="1">
    <citation type="journal article" date="2018" name="PLoS ONE">
        <title>The draft genome of Kipferlia bialata reveals reductive genome evolution in fornicate parasites.</title>
        <authorList>
            <person name="Tanifuji G."/>
            <person name="Takabayashi S."/>
            <person name="Kume K."/>
            <person name="Takagi M."/>
            <person name="Nakayama T."/>
            <person name="Kamikawa R."/>
            <person name="Inagaki Y."/>
            <person name="Hashimoto T."/>
        </authorList>
    </citation>
    <scope>NUCLEOTIDE SEQUENCE [LARGE SCALE GENOMIC DNA]</scope>
    <source>
        <strain evidence="1">NY0173</strain>
    </source>
</reference>
<proteinExistence type="predicted"/>
<dbReference type="EMBL" id="BDIP01009852">
    <property type="protein sequence ID" value="GCA65123.1"/>
    <property type="molecule type" value="Genomic_DNA"/>
</dbReference>
<gene>
    <name evidence="1" type="ORF">KIPB_016309</name>
</gene>
<dbReference type="AlphaFoldDB" id="A0A391P5I6"/>
<accession>A0A391P5I6</accession>
<name>A0A391P5I6_9EUKA</name>
<evidence type="ECO:0000313" key="1">
    <source>
        <dbReference type="EMBL" id="GCA65123.1"/>
    </source>
</evidence>
<keyword evidence="2" id="KW-1185">Reference proteome</keyword>
<protein>
    <submittedName>
        <fullName evidence="1">Uncharacterized protein</fullName>
    </submittedName>
</protein>
<evidence type="ECO:0000313" key="2">
    <source>
        <dbReference type="Proteomes" id="UP000265618"/>
    </source>
</evidence>
<comment type="caution">
    <text evidence="1">The sequence shown here is derived from an EMBL/GenBank/DDBJ whole genome shotgun (WGS) entry which is preliminary data.</text>
</comment>
<dbReference type="Proteomes" id="UP000265618">
    <property type="component" value="Unassembled WGS sequence"/>
</dbReference>